<name>A0A1J4JYV8_9EUKA</name>
<keyword evidence="2" id="KW-1185">Reference proteome</keyword>
<comment type="caution">
    <text evidence="1">The sequence shown here is derived from an EMBL/GenBank/DDBJ whole genome shotgun (WGS) entry which is preliminary data.</text>
</comment>
<dbReference type="VEuPathDB" id="TrichDB:TRFO_30074"/>
<accession>A0A1J4JYV8</accession>
<evidence type="ECO:0000313" key="2">
    <source>
        <dbReference type="Proteomes" id="UP000179807"/>
    </source>
</evidence>
<gene>
    <name evidence="1" type="ORF">TRFO_30074</name>
</gene>
<reference evidence="1" key="1">
    <citation type="submission" date="2016-10" db="EMBL/GenBank/DDBJ databases">
        <authorList>
            <person name="Benchimol M."/>
            <person name="Almeida L.G."/>
            <person name="Vasconcelos A.T."/>
            <person name="Perreira-Neves A."/>
            <person name="Rosa I.A."/>
            <person name="Tasca T."/>
            <person name="Bogo M.R."/>
            <person name="de Souza W."/>
        </authorList>
    </citation>
    <scope>NUCLEOTIDE SEQUENCE [LARGE SCALE GENOMIC DNA]</scope>
    <source>
        <strain evidence="1">K</strain>
    </source>
</reference>
<dbReference type="AlphaFoldDB" id="A0A1J4JYV8"/>
<protein>
    <submittedName>
        <fullName evidence="1">Uncharacterized protein</fullName>
    </submittedName>
</protein>
<proteinExistence type="predicted"/>
<sequence length="224" mass="25839">MSSYESELEEESVLLQCAEDNYDDSSSLIEDLQTSQQISPSHSFDFDDTSSFLSSSLPSFNQPVIQAVFSSPEIEPPIQEIWDPIIFSNTVPVYVNPLLIESQQSNVQLLCNGTKQKPKKKKKEHIYLEREAEEFKTQFYDAITSHKRAPKNLVKKLHDKVCGPLKIKPMPRVCQRSIDRYFRDYAKYSAQIIPAIKVEFINLLASDQDFQKEIQKLNQSRNRS</sequence>
<organism evidence="1 2">
    <name type="scientific">Tritrichomonas foetus</name>
    <dbReference type="NCBI Taxonomy" id="1144522"/>
    <lineage>
        <taxon>Eukaryota</taxon>
        <taxon>Metamonada</taxon>
        <taxon>Parabasalia</taxon>
        <taxon>Tritrichomonadida</taxon>
        <taxon>Tritrichomonadidae</taxon>
        <taxon>Tritrichomonas</taxon>
    </lineage>
</organism>
<dbReference type="EMBL" id="MLAK01000855">
    <property type="protein sequence ID" value="OHT02716.1"/>
    <property type="molecule type" value="Genomic_DNA"/>
</dbReference>
<evidence type="ECO:0000313" key="1">
    <source>
        <dbReference type="EMBL" id="OHT02716.1"/>
    </source>
</evidence>
<dbReference type="RefSeq" id="XP_068355852.1">
    <property type="nucleotide sequence ID" value="XM_068507143.1"/>
</dbReference>
<dbReference type="GeneID" id="94841847"/>
<dbReference type="Proteomes" id="UP000179807">
    <property type="component" value="Unassembled WGS sequence"/>
</dbReference>